<evidence type="ECO:0000313" key="1">
    <source>
        <dbReference type="EMBL" id="QCG78296.1"/>
    </source>
</evidence>
<dbReference type="RefSeq" id="YP_009845391.1">
    <property type="nucleotide sequence ID" value="NC_048761.1"/>
</dbReference>
<proteinExistence type="predicted"/>
<dbReference type="Gene3D" id="1.10.150.20">
    <property type="entry name" value="5' to 3' exonuclease, C-terminal subdomain"/>
    <property type="match status" value="1"/>
</dbReference>
<dbReference type="SUPFAM" id="SSF56672">
    <property type="entry name" value="DNA/RNA polymerases"/>
    <property type="match status" value="1"/>
</dbReference>
<dbReference type="Proteomes" id="UP000298784">
    <property type="component" value="Segment"/>
</dbReference>
<dbReference type="GeneID" id="55615749"/>
<dbReference type="InterPro" id="IPR043502">
    <property type="entry name" value="DNA/RNA_pol_sf"/>
</dbReference>
<organism evidence="1 2">
    <name type="scientific">Microbacterium phage Akoni</name>
    <dbReference type="NCBI Taxonomy" id="2565510"/>
    <lineage>
        <taxon>Viruses</taxon>
        <taxon>Duplodnaviria</taxon>
        <taxon>Heunggongvirae</taxon>
        <taxon>Uroviricota</taxon>
        <taxon>Caudoviricetes</taxon>
        <taxon>Eekayvirinae</taxon>
        <taxon>Akonivirus</taxon>
        <taxon>Akonivirus akoni</taxon>
    </lineage>
</organism>
<keyword evidence="2" id="KW-1185">Reference proteome</keyword>
<name>A0A4D6T867_9CAUD</name>
<dbReference type="EMBL" id="MK757449">
    <property type="protein sequence ID" value="QCG78296.1"/>
    <property type="molecule type" value="Genomic_DNA"/>
</dbReference>
<sequence>MNGMREEDIYGLDYETFSSVPLGGKEARGLPNYVASPDFRALIVSVASINGAVTYDFVHNDGDMNDYLSWLKLVSNDEIIMAHNAPFERAVTAKLAPWFDWRLFQDSAVDSRCLGAESKLIVASRQLTNSHKLEEGQELVMLFCVPNSMYPEGATAELIKKHGHEEKWKRFIEYCEMDAIGSREIRLFAMWLLENLDPALLAREARWEQDTYEMNQAGWGVDLPLVEKMRQRSWANSIIAQRAFVDETGSQLNFNSHPQMKKYLADRGVKVKSLDKYHLPVILENVKKRIAKLNKELQEGGIKETVIVQDRNGGGHAETDYRLSMPYPELARAISRLEEAEAMLETKLEIGGSTLTKLPVIQRLTSEDGILRDQYMHAGAGQTFRTTGRGVQMQNIKKLDGNIRDVETLYDFNEHWSNGDMAGQLRQVFESRHPEGEVIVGDFAGVESRGLAYEAGEEWKLQVFRDGRDVYKELFVRFTNGKVKYDEVTAEQRPRGKYSELSCGYQASGNAVQDFMFRLGFSISIEEALQNVMDWRGACPAIVEFWGELDFLLKEAVGRNEKVEFEGAYGLTYRATPFELKSMSAQHAGSISLALQILRPNGEPMVTRFVHGLYFRGNKLCYYKPAENHYGGPLWKDTYKHPKLKNPDGSPREVYYSIYGGKLAGIFTQSLCREMFFESLEMLGDLLRPCPNARIVGQFHDEIAVDWWPEEGGWSKERVMDAMKTAMTTCSLEGFPLDAEIKSSHRYIK</sequence>
<evidence type="ECO:0000313" key="2">
    <source>
        <dbReference type="Proteomes" id="UP000298784"/>
    </source>
</evidence>
<dbReference type="KEGG" id="vg:55615749"/>
<gene>
    <name evidence="1" type="primary">10</name>
    <name evidence="1" type="ORF">SEA_AKONI_10</name>
</gene>
<accession>A0A4D6T867</accession>
<reference evidence="1 2" key="1">
    <citation type="submission" date="2019-04" db="EMBL/GenBank/DDBJ databases">
        <authorList>
            <person name="Fakhre F."/>
            <person name="Gonzalez R.M."/>
            <person name="Howells E.K."/>
            <person name="Otero L.A."/>
            <person name="Pegoraro K.N."/>
            <person name="Robichaux K.C."/>
            <person name="Rodier A."/>
            <person name="Sadowski C.L."/>
            <person name="Carter V.P."/>
            <person name="Gray A.D."/>
            <person name="Klein G.C."/>
            <person name="Lebosada C."/>
            <person name="Miklaszewski C.M."/>
            <person name="Sutton S.N."/>
            <person name="Pollenz R.S."/>
            <person name="Garlena R.A."/>
            <person name="Russell D.A."/>
            <person name="Pope W.H."/>
            <person name="Jacobs-Sera D."/>
            <person name="Hatfull G.F."/>
        </authorList>
    </citation>
    <scope>NUCLEOTIDE SEQUENCE [LARGE SCALE GENOMIC DNA]</scope>
</reference>
<protein>
    <submittedName>
        <fullName evidence="1">DNA polymerase I</fullName>
    </submittedName>
</protein>